<proteinExistence type="predicted"/>
<name>A0A6N7X2S8_9FIRM</name>
<dbReference type="PANTHER" id="PTHR37804">
    <property type="entry name" value="CDAA REGULATORY PROTEIN CDAR"/>
    <property type="match status" value="1"/>
</dbReference>
<reference evidence="2 3" key="1">
    <citation type="submission" date="2019-08" db="EMBL/GenBank/DDBJ databases">
        <title>In-depth cultivation of the pig gut microbiome towards novel bacterial diversity and tailored functional studies.</title>
        <authorList>
            <person name="Wylensek D."/>
            <person name="Hitch T.C.A."/>
            <person name="Clavel T."/>
        </authorList>
    </citation>
    <scope>NUCLEOTIDE SEQUENCE [LARGE SCALE GENOMIC DNA]</scope>
    <source>
        <strain evidence="2 3">WCA-MUC-591-APC-4B</strain>
    </source>
</reference>
<keyword evidence="3" id="KW-1185">Reference proteome</keyword>
<dbReference type="Gene3D" id="2.170.120.30">
    <property type="match status" value="2"/>
</dbReference>
<dbReference type="AlphaFoldDB" id="A0A6N7X2S8"/>
<keyword evidence="1" id="KW-0472">Membrane</keyword>
<sequence>MENNRKINIILSLIIAFCGWLYVMYNVDPTTTRTFRNVSITYSNEKDLEAKGIALKSADKKSVEIEVEGHRSELNKMDDSDIKVRADLSDAGKGENTLSLHVQTPPKVSIVSKSDETVTVNTEAMDTRSVPGRVEYRTESTSGTEPIVEEQSSDYFSVTGAKSKVKEVEYVRIPVEEQKLTGKTHTYSVSVIPVNRSGDEITHVKVNPAKASVAVFKGSTKSVPLNIEVNNPVNDEYLRTYSAPKKIEIKGKKEVLEKVESISAEPADLEKMTESGRLALNYKLPDGVFVANSSLNLGITVNVTEYRTKEIEISTKDVTVKNLNSKYKPTFENKTITVEVTDTGSMLESLTAKDFDVSVDASGLRSGPHSLKGTVNSTKKLHKVELESENINIYLSKKD</sequence>
<comment type="caution">
    <text evidence="2">The sequence shown here is derived from an EMBL/GenBank/DDBJ whole genome shotgun (WGS) entry which is preliminary data.</text>
</comment>
<evidence type="ECO:0000313" key="2">
    <source>
        <dbReference type="EMBL" id="MST69822.1"/>
    </source>
</evidence>
<evidence type="ECO:0000313" key="3">
    <source>
        <dbReference type="Proteomes" id="UP000469424"/>
    </source>
</evidence>
<dbReference type="InterPro" id="IPR053154">
    <property type="entry name" value="c-di-AMP_regulator"/>
</dbReference>
<keyword evidence="1" id="KW-1133">Transmembrane helix</keyword>
<accession>A0A6N7X2S8</accession>
<protein>
    <recommendedName>
        <fullName evidence="4">YbbR-like protein</fullName>
    </recommendedName>
</protein>
<evidence type="ECO:0008006" key="4">
    <source>
        <dbReference type="Google" id="ProtNLM"/>
    </source>
</evidence>
<dbReference type="Gene3D" id="2.170.120.40">
    <property type="entry name" value="YbbR-like domain"/>
    <property type="match status" value="1"/>
</dbReference>
<dbReference type="EMBL" id="VUNA01000001">
    <property type="protein sequence ID" value="MST69822.1"/>
    <property type="molecule type" value="Genomic_DNA"/>
</dbReference>
<dbReference type="InterPro" id="IPR012505">
    <property type="entry name" value="YbbR"/>
</dbReference>
<dbReference type="Pfam" id="PF07949">
    <property type="entry name" value="YbbR"/>
    <property type="match status" value="2"/>
</dbReference>
<dbReference type="Proteomes" id="UP000469424">
    <property type="component" value="Unassembled WGS sequence"/>
</dbReference>
<gene>
    <name evidence="2" type="ORF">FYJ65_00455</name>
</gene>
<keyword evidence="1" id="KW-0812">Transmembrane</keyword>
<dbReference type="PANTHER" id="PTHR37804:SF1">
    <property type="entry name" value="CDAA REGULATORY PROTEIN CDAR"/>
    <property type="match status" value="1"/>
</dbReference>
<organism evidence="2 3">
    <name type="scientific">Mogibacterium kristiansenii</name>
    <dbReference type="NCBI Taxonomy" id="2606708"/>
    <lineage>
        <taxon>Bacteria</taxon>
        <taxon>Bacillati</taxon>
        <taxon>Bacillota</taxon>
        <taxon>Clostridia</taxon>
        <taxon>Peptostreptococcales</taxon>
        <taxon>Anaerovoracaceae</taxon>
        <taxon>Mogibacterium</taxon>
    </lineage>
</organism>
<evidence type="ECO:0000256" key="1">
    <source>
        <dbReference type="SAM" id="Phobius"/>
    </source>
</evidence>
<dbReference type="RefSeq" id="WP_154553377.1">
    <property type="nucleotide sequence ID" value="NZ_JAQXUZ010000004.1"/>
</dbReference>
<feature type="transmembrane region" description="Helical" evidence="1">
    <location>
        <begin position="7"/>
        <end position="25"/>
    </location>
</feature>